<dbReference type="GO" id="GO:0005179">
    <property type="term" value="F:hormone activity"/>
    <property type="evidence" value="ECO:0007669"/>
    <property type="project" value="TreeGrafter"/>
</dbReference>
<dbReference type="PROSITE" id="PS00270">
    <property type="entry name" value="ENDOTHELIN"/>
    <property type="match status" value="2"/>
</dbReference>
<feature type="domain" description="Endothelin-like toxin" evidence="7">
    <location>
        <begin position="87"/>
        <end position="108"/>
    </location>
</feature>
<dbReference type="Proteomes" id="UP001153269">
    <property type="component" value="Unassembled WGS sequence"/>
</dbReference>
<accession>A0A9N7Z0S5</accession>
<proteinExistence type="inferred from homology"/>
<keyword evidence="5" id="KW-0839">Vasoconstrictor</keyword>
<dbReference type="GO" id="GO:0019229">
    <property type="term" value="P:regulation of vasoconstriction"/>
    <property type="evidence" value="ECO:0007669"/>
    <property type="project" value="InterPro"/>
</dbReference>
<keyword evidence="4" id="KW-0838">Vasoactive</keyword>
<evidence type="ECO:0000256" key="4">
    <source>
        <dbReference type="ARBA" id="ARBA00022858"/>
    </source>
</evidence>
<evidence type="ECO:0000313" key="9">
    <source>
        <dbReference type="Proteomes" id="UP001153269"/>
    </source>
</evidence>
<dbReference type="EMBL" id="CADEAL010003713">
    <property type="protein sequence ID" value="CAB1445589.1"/>
    <property type="molecule type" value="Genomic_DNA"/>
</dbReference>
<evidence type="ECO:0000256" key="6">
    <source>
        <dbReference type="SAM" id="MobiDB-lite"/>
    </source>
</evidence>
<dbReference type="InterPro" id="IPR001928">
    <property type="entry name" value="Endothln-like_toxin"/>
</dbReference>
<dbReference type="InterPro" id="IPR020475">
    <property type="entry name" value="Endothelin"/>
</dbReference>
<dbReference type="GO" id="GO:0006874">
    <property type="term" value="P:intracellular calcium ion homeostasis"/>
    <property type="evidence" value="ECO:0007669"/>
    <property type="project" value="TreeGrafter"/>
</dbReference>
<comment type="similarity">
    <text evidence="2">Belongs to the endothelin/sarafotoxin family.</text>
</comment>
<dbReference type="PANTHER" id="PTHR13874:SF9">
    <property type="entry name" value="ENDOTHELIN-2"/>
    <property type="match status" value="1"/>
</dbReference>
<dbReference type="GO" id="GO:0031708">
    <property type="term" value="F:endothelin B receptor binding"/>
    <property type="evidence" value="ECO:0007669"/>
    <property type="project" value="TreeGrafter"/>
</dbReference>
<sequence length="197" mass="22093">MTSWEITFKRQSSGTCSTLTTQLQEQKGTVTPRSSIHLLSAMSAHTSVLLFITLWASMQDGLSLPVNEQLKEEAADMIPTQRVRSRRCACSSRLDSECHYFCHLDIIWVNTPSKTTVYGLGSALSRRRRSIGRCSCAKPDDQSCTSFCRHSPEIKSEKRRLLGNTLRILRALASRPKKTPPSHRGGSPEAQSRKTKR</sequence>
<evidence type="ECO:0000256" key="1">
    <source>
        <dbReference type="ARBA" id="ARBA00004613"/>
    </source>
</evidence>
<dbReference type="Pfam" id="PF00322">
    <property type="entry name" value="Endothelin"/>
    <property type="match status" value="1"/>
</dbReference>
<feature type="region of interest" description="Disordered" evidence="6">
    <location>
        <begin position="171"/>
        <end position="197"/>
    </location>
</feature>
<dbReference type="SMART" id="SM00272">
    <property type="entry name" value="END"/>
    <property type="match status" value="2"/>
</dbReference>
<dbReference type="PANTHER" id="PTHR13874">
    <property type="entry name" value="ENDOTHELIN"/>
    <property type="match status" value="1"/>
</dbReference>
<keyword evidence="9" id="KW-1185">Reference proteome</keyword>
<comment type="subcellular location">
    <subcellularLocation>
        <location evidence="1">Secreted</location>
    </subcellularLocation>
</comment>
<keyword evidence="3" id="KW-0964">Secreted</keyword>
<dbReference type="PRINTS" id="PR00365">
    <property type="entry name" value="ENDOTHELIN"/>
</dbReference>
<feature type="domain" description="Endothelin-like toxin" evidence="7">
    <location>
        <begin position="133"/>
        <end position="154"/>
    </location>
</feature>
<evidence type="ECO:0000256" key="3">
    <source>
        <dbReference type="ARBA" id="ARBA00022525"/>
    </source>
</evidence>
<dbReference type="GO" id="GO:0005615">
    <property type="term" value="C:extracellular space"/>
    <property type="evidence" value="ECO:0007669"/>
    <property type="project" value="TreeGrafter"/>
</dbReference>
<reference evidence="8" key="1">
    <citation type="submission" date="2020-03" db="EMBL/GenBank/DDBJ databases">
        <authorList>
            <person name="Weist P."/>
        </authorList>
    </citation>
    <scope>NUCLEOTIDE SEQUENCE</scope>
</reference>
<protein>
    <recommendedName>
        <fullName evidence="7">Endothelin-like toxin domain-containing protein</fullName>
    </recommendedName>
</protein>
<organism evidence="8 9">
    <name type="scientific">Pleuronectes platessa</name>
    <name type="common">European plaice</name>
    <dbReference type="NCBI Taxonomy" id="8262"/>
    <lineage>
        <taxon>Eukaryota</taxon>
        <taxon>Metazoa</taxon>
        <taxon>Chordata</taxon>
        <taxon>Craniata</taxon>
        <taxon>Vertebrata</taxon>
        <taxon>Euteleostomi</taxon>
        <taxon>Actinopterygii</taxon>
        <taxon>Neopterygii</taxon>
        <taxon>Teleostei</taxon>
        <taxon>Neoteleostei</taxon>
        <taxon>Acanthomorphata</taxon>
        <taxon>Carangaria</taxon>
        <taxon>Pleuronectiformes</taxon>
        <taxon>Pleuronectoidei</taxon>
        <taxon>Pleuronectidae</taxon>
        <taxon>Pleuronectes</taxon>
    </lineage>
</organism>
<evidence type="ECO:0000313" key="8">
    <source>
        <dbReference type="EMBL" id="CAB1445589.1"/>
    </source>
</evidence>
<evidence type="ECO:0000259" key="7">
    <source>
        <dbReference type="SMART" id="SM00272"/>
    </source>
</evidence>
<name>A0A9N7Z0S5_PLEPL</name>
<comment type="caution">
    <text evidence="8">The sequence shown here is derived from an EMBL/GenBank/DDBJ whole genome shotgun (WGS) entry which is preliminary data.</text>
</comment>
<dbReference type="GO" id="GO:0003100">
    <property type="term" value="P:regulation of systemic arterial blood pressure by endothelin"/>
    <property type="evidence" value="ECO:0007669"/>
    <property type="project" value="TreeGrafter"/>
</dbReference>
<dbReference type="InterPro" id="IPR019764">
    <property type="entry name" value="Endothelin_toxin_CS"/>
</dbReference>
<dbReference type="AlphaFoldDB" id="A0A9N7Z0S5"/>
<gene>
    <name evidence="8" type="ORF">PLEPLA_LOCUS33320</name>
</gene>
<evidence type="ECO:0000256" key="2">
    <source>
        <dbReference type="ARBA" id="ARBA00010959"/>
    </source>
</evidence>
<dbReference type="GO" id="GO:0014826">
    <property type="term" value="P:vein smooth muscle contraction"/>
    <property type="evidence" value="ECO:0007669"/>
    <property type="project" value="TreeGrafter"/>
</dbReference>
<evidence type="ECO:0000256" key="5">
    <source>
        <dbReference type="ARBA" id="ARBA00023322"/>
    </source>
</evidence>